<accession>A0ABU5QBD6</accession>
<dbReference type="Pfam" id="PF00512">
    <property type="entry name" value="HisKA"/>
    <property type="match status" value="1"/>
</dbReference>
<dbReference type="CDD" id="cd00082">
    <property type="entry name" value="HisKA"/>
    <property type="match status" value="1"/>
</dbReference>
<keyword evidence="4" id="KW-0472">Membrane</keyword>
<evidence type="ECO:0000313" key="6">
    <source>
        <dbReference type="EMBL" id="MEA5140155.1"/>
    </source>
</evidence>
<dbReference type="SUPFAM" id="SSF47384">
    <property type="entry name" value="Homodimeric domain of signal transducing histidine kinase"/>
    <property type="match status" value="1"/>
</dbReference>
<comment type="catalytic activity">
    <reaction evidence="1">
        <text>ATP + protein L-histidine = ADP + protein N-phospho-L-histidine.</text>
        <dbReference type="EC" id="2.7.13.3"/>
    </reaction>
</comment>
<feature type="domain" description="Histidine kinase" evidence="5">
    <location>
        <begin position="207"/>
        <end position="424"/>
    </location>
</feature>
<dbReference type="CDD" id="cd00075">
    <property type="entry name" value="HATPase"/>
    <property type="match status" value="1"/>
</dbReference>
<dbReference type="PROSITE" id="PS50109">
    <property type="entry name" value="HIS_KIN"/>
    <property type="match status" value="1"/>
</dbReference>
<keyword evidence="6" id="KW-0418">Kinase</keyword>
<dbReference type="PANTHER" id="PTHR43547">
    <property type="entry name" value="TWO-COMPONENT HISTIDINE KINASE"/>
    <property type="match status" value="1"/>
</dbReference>
<evidence type="ECO:0000259" key="5">
    <source>
        <dbReference type="PROSITE" id="PS50109"/>
    </source>
</evidence>
<evidence type="ECO:0000256" key="1">
    <source>
        <dbReference type="ARBA" id="ARBA00000085"/>
    </source>
</evidence>
<keyword evidence="3" id="KW-0597">Phosphoprotein</keyword>
<dbReference type="SMART" id="SM00387">
    <property type="entry name" value="HATPase_c"/>
    <property type="match status" value="1"/>
</dbReference>
<sequence length="424" mass="49374">MNSKTLRIFVALSVLLLSGVIVIQYYWFRQAYDLQDKDFDRRTTSALRMVSKRILDFNKNPNNKLLKPVRRITSNYYTVQINDTINHQILEEFLKQEFAHNDIRLNFEFGVYDCLKDHINYTSFVCFSENCNRTDSTRIYHFPDLDIHNYYFGVHFPDKKLFLLSDLDNWFVSSAILLVVMAFFVYALMVIFKQKRLSEIQNDFINNMTHEFKTPISTISISSEVLMKPEIVNTPERLLSYATIIRKEAARLKKNVDTVLQTANISQKIDKLNFEKVDIHELIEDLAISCEPSFKEKNGDLSLLLEATNPIIQADRLHFTNIIHNLIDNGLKYCKRSPMIEISTKNVGRNLVICIKDNGIGISERDQKQVFNKFFRVHTGNVHDVKGFGLGLYYVKEMVEGHKGSIELKSKIEQGCEFRLIIPQ</sequence>
<protein>
    <recommendedName>
        <fullName evidence="2">histidine kinase</fullName>
        <ecNumber evidence="2">2.7.13.3</ecNumber>
    </recommendedName>
</protein>
<feature type="transmembrane region" description="Helical" evidence="4">
    <location>
        <begin position="7"/>
        <end position="28"/>
    </location>
</feature>
<evidence type="ECO:0000256" key="3">
    <source>
        <dbReference type="ARBA" id="ARBA00022553"/>
    </source>
</evidence>
<dbReference type="Gene3D" id="1.10.287.130">
    <property type="match status" value="1"/>
</dbReference>
<dbReference type="Gene3D" id="3.30.565.10">
    <property type="entry name" value="Histidine kinase-like ATPase, C-terminal domain"/>
    <property type="match status" value="1"/>
</dbReference>
<evidence type="ECO:0000313" key="7">
    <source>
        <dbReference type="Proteomes" id="UP001302949"/>
    </source>
</evidence>
<comment type="caution">
    <text evidence="6">The sequence shown here is derived from an EMBL/GenBank/DDBJ whole genome shotgun (WGS) entry which is preliminary data.</text>
</comment>
<name>A0ABU5QBD6_9BACT</name>
<dbReference type="InterPro" id="IPR003661">
    <property type="entry name" value="HisK_dim/P_dom"/>
</dbReference>
<dbReference type="InterPro" id="IPR005467">
    <property type="entry name" value="His_kinase_dom"/>
</dbReference>
<dbReference type="EC" id="2.7.13.3" evidence="2"/>
<dbReference type="PANTHER" id="PTHR43547:SF2">
    <property type="entry name" value="HYBRID SIGNAL TRANSDUCTION HISTIDINE KINASE C"/>
    <property type="match status" value="1"/>
</dbReference>
<dbReference type="InterPro" id="IPR004358">
    <property type="entry name" value="Sig_transdc_His_kin-like_C"/>
</dbReference>
<dbReference type="Proteomes" id="UP001302949">
    <property type="component" value="Unassembled WGS sequence"/>
</dbReference>
<dbReference type="RefSeq" id="WP_323297310.1">
    <property type="nucleotide sequence ID" value="NZ_JAYFUM010000015.1"/>
</dbReference>
<dbReference type="SMART" id="SM00388">
    <property type="entry name" value="HisKA"/>
    <property type="match status" value="1"/>
</dbReference>
<keyword evidence="4" id="KW-1133">Transmembrane helix</keyword>
<organism evidence="6 7">
    <name type="scientific">Arcicella rigui</name>
    <dbReference type="NCBI Taxonomy" id="797020"/>
    <lineage>
        <taxon>Bacteria</taxon>
        <taxon>Pseudomonadati</taxon>
        <taxon>Bacteroidota</taxon>
        <taxon>Cytophagia</taxon>
        <taxon>Cytophagales</taxon>
        <taxon>Flectobacillaceae</taxon>
        <taxon>Arcicella</taxon>
    </lineage>
</organism>
<dbReference type="GO" id="GO:0016301">
    <property type="term" value="F:kinase activity"/>
    <property type="evidence" value="ECO:0007669"/>
    <property type="project" value="UniProtKB-KW"/>
</dbReference>
<dbReference type="SUPFAM" id="SSF55874">
    <property type="entry name" value="ATPase domain of HSP90 chaperone/DNA topoisomerase II/histidine kinase"/>
    <property type="match status" value="1"/>
</dbReference>
<keyword evidence="6" id="KW-0808">Transferase</keyword>
<reference evidence="6 7" key="1">
    <citation type="submission" date="2023-12" db="EMBL/GenBank/DDBJ databases">
        <title>Novel species of the genus Arcicella isolated from rivers.</title>
        <authorList>
            <person name="Lu H."/>
        </authorList>
    </citation>
    <scope>NUCLEOTIDE SEQUENCE [LARGE SCALE GENOMIC DNA]</scope>
    <source>
        <strain evidence="6 7">KCTC 23307</strain>
    </source>
</reference>
<evidence type="ECO:0000256" key="4">
    <source>
        <dbReference type="SAM" id="Phobius"/>
    </source>
</evidence>
<dbReference type="EMBL" id="JAYFUM010000015">
    <property type="protein sequence ID" value="MEA5140155.1"/>
    <property type="molecule type" value="Genomic_DNA"/>
</dbReference>
<dbReference type="InterPro" id="IPR003594">
    <property type="entry name" value="HATPase_dom"/>
</dbReference>
<dbReference type="PRINTS" id="PR00344">
    <property type="entry name" value="BCTRLSENSOR"/>
</dbReference>
<dbReference type="Pfam" id="PF02518">
    <property type="entry name" value="HATPase_c"/>
    <property type="match status" value="1"/>
</dbReference>
<feature type="transmembrane region" description="Helical" evidence="4">
    <location>
        <begin position="170"/>
        <end position="192"/>
    </location>
</feature>
<evidence type="ECO:0000256" key="2">
    <source>
        <dbReference type="ARBA" id="ARBA00012438"/>
    </source>
</evidence>
<proteinExistence type="predicted"/>
<gene>
    <name evidence="6" type="ORF">VB248_13475</name>
</gene>
<keyword evidence="7" id="KW-1185">Reference proteome</keyword>
<keyword evidence="4" id="KW-0812">Transmembrane</keyword>
<dbReference type="InterPro" id="IPR036890">
    <property type="entry name" value="HATPase_C_sf"/>
</dbReference>
<dbReference type="InterPro" id="IPR036097">
    <property type="entry name" value="HisK_dim/P_sf"/>
</dbReference>